<dbReference type="Proteomes" id="UP001151295">
    <property type="component" value="Unassembled WGS sequence"/>
</dbReference>
<comment type="caution">
    <text evidence="3">The sequence shown here is derived from an EMBL/GenBank/DDBJ whole genome shotgun (WGS) entry which is preliminary data.</text>
</comment>
<organism evidence="3 4">
    <name type="scientific">Coemansia umbellata</name>
    <dbReference type="NCBI Taxonomy" id="1424467"/>
    <lineage>
        <taxon>Eukaryota</taxon>
        <taxon>Fungi</taxon>
        <taxon>Fungi incertae sedis</taxon>
        <taxon>Zoopagomycota</taxon>
        <taxon>Kickxellomycotina</taxon>
        <taxon>Kickxellomycetes</taxon>
        <taxon>Kickxellales</taxon>
        <taxon>Kickxellaceae</taxon>
        <taxon>Coemansia</taxon>
    </lineage>
</organism>
<feature type="region of interest" description="Disordered" evidence="2">
    <location>
        <begin position="1"/>
        <end position="75"/>
    </location>
</feature>
<evidence type="ECO:0000313" key="3">
    <source>
        <dbReference type="EMBL" id="KAJ1993988.1"/>
    </source>
</evidence>
<feature type="coiled-coil region" evidence="1">
    <location>
        <begin position="445"/>
        <end position="472"/>
    </location>
</feature>
<dbReference type="InterPro" id="IPR039604">
    <property type="entry name" value="Bfr1"/>
</dbReference>
<reference evidence="3" key="1">
    <citation type="submission" date="2022-07" db="EMBL/GenBank/DDBJ databases">
        <title>Phylogenomic reconstructions and comparative analyses of Kickxellomycotina fungi.</title>
        <authorList>
            <person name="Reynolds N.K."/>
            <person name="Stajich J.E."/>
            <person name="Barry K."/>
            <person name="Grigoriev I.V."/>
            <person name="Crous P."/>
            <person name="Smith M.E."/>
        </authorList>
    </citation>
    <scope>NUCLEOTIDE SEQUENCE</scope>
    <source>
        <strain evidence="3">BCRC 34882</strain>
    </source>
</reference>
<accession>A0ABQ8PQM5</accession>
<feature type="compositionally biased region" description="Low complexity" evidence="2">
    <location>
        <begin position="327"/>
        <end position="340"/>
    </location>
</feature>
<evidence type="ECO:0000256" key="1">
    <source>
        <dbReference type="SAM" id="Coils"/>
    </source>
</evidence>
<evidence type="ECO:0000313" key="4">
    <source>
        <dbReference type="Proteomes" id="UP001151295"/>
    </source>
</evidence>
<evidence type="ECO:0000256" key="2">
    <source>
        <dbReference type="SAM" id="MobiDB-lite"/>
    </source>
</evidence>
<dbReference type="PANTHER" id="PTHR31027:SF2">
    <property type="entry name" value="LEBERCILIN DOMAIN-CONTAINING PROTEIN"/>
    <property type="match status" value="1"/>
</dbReference>
<gene>
    <name evidence="3" type="primary">BFR1</name>
    <name evidence="3" type="ORF">EDC05_001899</name>
</gene>
<keyword evidence="1" id="KW-0175">Coiled coil</keyword>
<proteinExistence type="predicted"/>
<feature type="compositionally biased region" description="Basic and acidic residues" evidence="2">
    <location>
        <begin position="28"/>
        <end position="75"/>
    </location>
</feature>
<name>A0ABQ8PQM5_9FUNG</name>
<protein>
    <submittedName>
        <fullName evidence="3">Multicopy suppressor of BFA (Brefeldin A)</fullName>
    </submittedName>
</protein>
<keyword evidence="4" id="KW-1185">Reference proteome</keyword>
<dbReference type="EMBL" id="JANBQD010000015">
    <property type="protein sequence ID" value="KAJ1993988.1"/>
    <property type="molecule type" value="Genomic_DNA"/>
</dbReference>
<feature type="coiled-coil region" evidence="1">
    <location>
        <begin position="267"/>
        <end position="294"/>
    </location>
</feature>
<feature type="region of interest" description="Disordered" evidence="2">
    <location>
        <begin position="327"/>
        <end position="359"/>
    </location>
</feature>
<sequence>MSRMAPESTALIADETRSSVSPRKTRPSKPDHDKHKKELAAIDAKIDRLRKQQDEVRDKLNGTDPRKGPHVDKRNKLISRLQAVRAEQNSLRKSRGKVFDKQESLATSISKKTAELKAQQAKLTYKTVEEIDEAITKNEKRIESGNLKLVEERRLDGEISSLRRAKKHVEQAVALQKAIDTEVAELAEIDEQLAGTNARALSEEYNQLQGELDALKATQDEGSQKRGDILNERTRIMKELDQAWDQKRGLQESYRRLNNDFFQWQQEERKRKAVEEKQRRIHEQREKRLAIAQEQREEAEIPAFQNEIHGCDSLITYLRGILPSAPANGNANGGNRSENSTRPASVASNARDADASDHVPAGMVAVKKVDDEESYFAGVNGAKNRKKNARKDKKSGVRSDVLKHPLAVAERFFELQVEIPTTSASIPAAMESLANRKQYFVENQAKATQDNKRKAEEKIAKLMAELEVDEKIAEAE</sequence>
<dbReference type="PANTHER" id="PTHR31027">
    <property type="entry name" value="NUCLEAR SEGREGATION PROTEIN BFR1"/>
    <property type="match status" value="1"/>
</dbReference>
<feature type="coiled-coil region" evidence="1">
    <location>
        <begin position="198"/>
        <end position="225"/>
    </location>
</feature>